<dbReference type="InterPro" id="IPR011991">
    <property type="entry name" value="ArsR-like_HTH"/>
</dbReference>
<dbReference type="PANTHER" id="PTHR36216">
    <property type="entry name" value="TRANSCRIPTIONAL REGULATOR, TRMB"/>
    <property type="match status" value="1"/>
</dbReference>
<dbReference type="InterPro" id="IPR056504">
    <property type="entry name" value="HTH_HVO_0163_N"/>
</dbReference>
<dbReference type="InterPro" id="IPR036388">
    <property type="entry name" value="WH-like_DNA-bd_sf"/>
</dbReference>
<dbReference type="SMART" id="SM00418">
    <property type="entry name" value="HTH_ARSR"/>
    <property type="match status" value="2"/>
</dbReference>
<reference evidence="3 4" key="1">
    <citation type="submission" date="2021-01" db="EMBL/GenBank/DDBJ databases">
        <title>Genome Sequence and Methylation Pattern of Haloterrigena salifodinae BOL5-1, An Extremely Halophilic Archaeon from a Bolivian Salt Mine.</title>
        <authorList>
            <person name="DasSarma P."/>
            <person name="Anton B.P."/>
            <person name="DasSarma S.L."/>
            <person name="von Ehrenheim H.A.L."/>
            <person name="Martinez F.L."/>
            <person name="Guzman D."/>
            <person name="Roberts R.J."/>
            <person name="DasSarma S."/>
        </authorList>
    </citation>
    <scope>NUCLEOTIDE SEQUENCE [LARGE SCALE GENOMIC DNA]</scope>
    <source>
        <strain evidence="3 4">BOL5-1</strain>
    </source>
</reference>
<evidence type="ECO:0000259" key="2">
    <source>
        <dbReference type="PROSITE" id="PS50987"/>
    </source>
</evidence>
<accession>A0A8T8DZJ5</accession>
<dbReference type="InterPro" id="IPR012318">
    <property type="entry name" value="HTH_CRP"/>
</dbReference>
<dbReference type="SUPFAM" id="SSF46785">
    <property type="entry name" value="Winged helix' DNA-binding domain"/>
    <property type="match status" value="2"/>
</dbReference>
<feature type="compositionally biased region" description="Gly residues" evidence="1">
    <location>
        <begin position="190"/>
        <end position="200"/>
    </location>
</feature>
<dbReference type="EMBL" id="CP069188">
    <property type="protein sequence ID" value="QRV14606.1"/>
    <property type="molecule type" value="Genomic_DNA"/>
</dbReference>
<dbReference type="Pfam" id="PF01022">
    <property type="entry name" value="HTH_5"/>
    <property type="match status" value="1"/>
</dbReference>
<dbReference type="GO" id="GO:0003677">
    <property type="term" value="F:DNA binding"/>
    <property type="evidence" value="ECO:0007669"/>
    <property type="project" value="InterPro"/>
</dbReference>
<dbReference type="InterPro" id="IPR001845">
    <property type="entry name" value="HTH_ArsR_DNA-bd_dom"/>
</dbReference>
<dbReference type="GO" id="GO:0003700">
    <property type="term" value="F:DNA-binding transcription factor activity"/>
    <property type="evidence" value="ECO:0007669"/>
    <property type="project" value="InterPro"/>
</dbReference>
<dbReference type="CDD" id="cd00090">
    <property type="entry name" value="HTH_ARSR"/>
    <property type="match status" value="2"/>
</dbReference>
<dbReference type="InterPro" id="IPR036390">
    <property type="entry name" value="WH_DNA-bd_sf"/>
</dbReference>
<dbReference type="Pfam" id="PF24266">
    <property type="entry name" value="HTH_HVO_0163_N"/>
    <property type="match status" value="1"/>
</dbReference>
<feature type="domain" description="HTH arsR-type" evidence="2">
    <location>
        <begin position="379"/>
        <end position="473"/>
    </location>
</feature>
<dbReference type="AlphaFoldDB" id="A0A8T8DZJ5"/>
<dbReference type="GeneID" id="62876852"/>
<evidence type="ECO:0000313" key="3">
    <source>
        <dbReference type="EMBL" id="QRV14606.1"/>
    </source>
</evidence>
<dbReference type="SMART" id="SM00419">
    <property type="entry name" value="HTH_CRP"/>
    <property type="match status" value="2"/>
</dbReference>
<organism evidence="3 4">
    <name type="scientific">Haloterrigena salifodinae</name>
    <dbReference type="NCBI Taxonomy" id="2675099"/>
    <lineage>
        <taxon>Archaea</taxon>
        <taxon>Methanobacteriati</taxon>
        <taxon>Methanobacteriota</taxon>
        <taxon>Stenosarchaea group</taxon>
        <taxon>Halobacteria</taxon>
        <taxon>Halobacteriales</taxon>
        <taxon>Natrialbaceae</taxon>
        <taxon>Haloterrigena</taxon>
    </lineage>
</organism>
<sequence>MTTRSSTASRALVCLVTLLVCGAGTVGIVAAATGGAASLGTDDSLAGSVDETDELENASDDLENVGDGNATNETVDEDDGTTAERDSGTDGTWNATDESDDSADEPKDILENGTGTATNTTDETREAVDTVANGTTETADGLLENSSSALDGDAELDESIGTESIDLEVSASASTDSSDGADDDEDNAASGGGADDGTGGSSVPDGTSTTADAVLVGLLGTITAAGAAAGSAGAAGGAASTGAGAGAAAGSAGGAGSAAGGATAGGATGFAANWLGQSSVLRHLRRLGSLLPVKLLSILGYSRYDDSDPLENDCRRTIYETIAADPGCYLSQVSEESGVALSTVRHHVRILEEEGLVAATKVNGKRRYFLADEAAVAPGDGGPTVEDAELHAVLAEPAKRAVLETLSDLGSAPNGRLADELERDPSTVSHHLSALEEDGLVVREKEGRSVVNELAPAVEAALSETEPPLEDEAVEPSASVPADD</sequence>
<feature type="region of interest" description="Disordered" evidence="1">
    <location>
        <begin position="461"/>
        <end position="484"/>
    </location>
</feature>
<dbReference type="PANTHER" id="PTHR36216:SF1">
    <property type="entry name" value="HTH ARSR-TYPE DOMAIN-CONTAINING PROTEIN"/>
    <property type="match status" value="1"/>
</dbReference>
<evidence type="ECO:0000256" key="1">
    <source>
        <dbReference type="SAM" id="MobiDB-lite"/>
    </source>
</evidence>
<feature type="compositionally biased region" description="Low complexity" evidence="1">
    <location>
        <begin position="111"/>
        <end position="121"/>
    </location>
</feature>
<name>A0A8T8DZJ5_9EURY</name>
<dbReference type="Proteomes" id="UP000637819">
    <property type="component" value="Chromosome"/>
</dbReference>
<feature type="region of interest" description="Disordered" evidence="1">
    <location>
        <begin position="162"/>
        <end position="207"/>
    </location>
</feature>
<feature type="region of interest" description="Disordered" evidence="1">
    <location>
        <begin position="56"/>
        <end position="150"/>
    </location>
</feature>
<dbReference type="PROSITE" id="PS50987">
    <property type="entry name" value="HTH_ARSR_2"/>
    <property type="match status" value="1"/>
</dbReference>
<dbReference type="KEGG" id="hsal:JMJ58_16970"/>
<feature type="compositionally biased region" description="Polar residues" evidence="1">
    <location>
        <begin position="132"/>
        <end position="149"/>
    </location>
</feature>
<dbReference type="RefSeq" id="WP_204747352.1">
    <property type="nucleotide sequence ID" value="NZ_CP069188.1"/>
</dbReference>
<keyword evidence="4" id="KW-1185">Reference proteome</keyword>
<dbReference type="Gene3D" id="1.10.10.10">
    <property type="entry name" value="Winged helix-like DNA-binding domain superfamily/Winged helix DNA-binding domain"/>
    <property type="match status" value="2"/>
</dbReference>
<evidence type="ECO:0000313" key="4">
    <source>
        <dbReference type="Proteomes" id="UP000637819"/>
    </source>
</evidence>
<proteinExistence type="predicted"/>
<dbReference type="OrthoDB" id="28610at2157"/>
<gene>
    <name evidence="3" type="ORF">JMJ58_16970</name>
</gene>
<protein>
    <submittedName>
        <fullName evidence="3">Helix-turn-helix domain-containing protein</fullName>
    </submittedName>
</protein>
<feature type="region of interest" description="Disordered" evidence="1">
    <location>
        <begin position="409"/>
        <end position="429"/>
    </location>
</feature>